<evidence type="ECO:0000256" key="2">
    <source>
        <dbReference type="ARBA" id="ARBA00022692"/>
    </source>
</evidence>
<comment type="subcellular location">
    <subcellularLocation>
        <location evidence="1">Membrane</location>
        <topology evidence="1">Multi-pass membrane protein</topology>
    </subcellularLocation>
</comment>
<dbReference type="AlphaFoldDB" id="A0A7Z0M5D0"/>
<evidence type="ECO:0000313" key="6">
    <source>
        <dbReference type="EMBL" id="NYS95637.1"/>
    </source>
</evidence>
<evidence type="ECO:0000256" key="3">
    <source>
        <dbReference type="ARBA" id="ARBA00022989"/>
    </source>
</evidence>
<sequence length="233" mass="27089">MLPIDYYAYQNRWRHLDGRLKFLLFLLFLIISFSGIWSLQVALFITVFWLTFYLARIPFAIYVRLYFYPTIFILLSLATLLLSVSTTPLSYWVGWSFGSLHIGILPSAPQQVIRLGLRIYACLAATYFFVLTTPFGQILKGLHRSPIPRELLDLILLMYRFLFLLMGDFISAQESLVLKFAFSKKGKRIKGLAYLANSVFLRLVDHQKQLEEILELRFDAMDKEGTDVGDSRY</sequence>
<dbReference type="GO" id="GO:0043190">
    <property type="term" value="C:ATP-binding cassette (ABC) transporter complex"/>
    <property type="evidence" value="ECO:0007669"/>
    <property type="project" value="TreeGrafter"/>
</dbReference>
<gene>
    <name evidence="6" type="ORF">HZY94_00190</name>
</gene>
<organism evidence="6 7">
    <name type="scientific">Streptococcus danieliae</name>
    <dbReference type="NCBI Taxonomy" id="747656"/>
    <lineage>
        <taxon>Bacteria</taxon>
        <taxon>Bacillati</taxon>
        <taxon>Bacillota</taxon>
        <taxon>Bacilli</taxon>
        <taxon>Lactobacillales</taxon>
        <taxon>Streptococcaceae</taxon>
        <taxon>Streptococcus</taxon>
    </lineage>
</organism>
<dbReference type="InterPro" id="IPR003339">
    <property type="entry name" value="ABC/ECF_trnsptr_transmembrane"/>
</dbReference>
<feature type="transmembrane region" description="Helical" evidence="5">
    <location>
        <begin position="119"/>
        <end position="139"/>
    </location>
</feature>
<evidence type="ECO:0000256" key="1">
    <source>
        <dbReference type="ARBA" id="ARBA00004141"/>
    </source>
</evidence>
<dbReference type="Pfam" id="PF02361">
    <property type="entry name" value="CbiQ"/>
    <property type="match status" value="1"/>
</dbReference>
<evidence type="ECO:0000313" key="7">
    <source>
        <dbReference type="Proteomes" id="UP000589521"/>
    </source>
</evidence>
<dbReference type="RefSeq" id="WP_179924478.1">
    <property type="nucleotide sequence ID" value="NZ_CATKDJ010000142.1"/>
</dbReference>
<dbReference type="GO" id="GO:0006824">
    <property type="term" value="P:cobalt ion transport"/>
    <property type="evidence" value="ECO:0007669"/>
    <property type="project" value="TreeGrafter"/>
</dbReference>
<accession>A0A7Z0M5D0</accession>
<keyword evidence="3 5" id="KW-1133">Transmembrane helix</keyword>
<name>A0A7Z0M5D0_9STRE</name>
<feature type="transmembrane region" description="Helical" evidence="5">
    <location>
        <begin position="159"/>
        <end position="182"/>
    </location>
</feature>
<comment type="caution">
    <text evidence="6">The sequence shown here is derived from an EMBL/GenBank/DDBJ whole genome shotgun (WGS) entry which is preliminary data.</text>
</comment>
<feature type="transmembrane region" description="Helical" evidence="5">
    <location>
        <begin position="20"/>
        <end position="53"/>
    </location>
</feature>
<dbReference type="CDD" id="cd16914">
    <property type="entry name" value="EcfT"/>
    <property type="match status" value="1"/>
</dbReference>
<dbReference type="PANTHER" id="PTHR43723:SF1">
    <property type="entry name" value="COBALT TRANSPORT PROTEIN CBIQ"/>
    <property type="match status" value="1"/>
</dbReference>
<evidence type="ECO:0000256" key="5">
    <source>
        <dbReference type="SAM" id="Phobius"/>
    </source>
</evidence>
<feature type="transmembrane region" description="Helical" evidence="5">
    <location>
        <begin position="89"/>
        <end position="107"/>
    </location>
</feature>
<dbReference type="InterPro" id="IPR052770">
    <property type="entry name" value="Cobalt_transport_CbiQ"/>
</dbReference>
<protein>
    <submittedName>
        <fullName evidence="6">Cobalt ABC transporter permease</fullName>
    </submittedName>
</protein>
<keyword evidence="4 5" id="KW-0472">Membrane</keyword>
<dbReference type="PANTHER" id="PTHR43723">
    <property type="entry name" value="COBALT TRANSPORT PROTEIN CBIQ"/>
    <property type="match status" value="1"/>
</dbReference>
<dbReference type="EMBL" id="JACBXX010000022">
    <property type="protein sequence ID" value="NYS95637.1"/>
    <property type="molecule type" value="Genomic_DNA"/>
</dbReference>
<feature type="transmembrane region" description="Helical" evidence="5">
    <location>
        <begin position="65"/>
        <end position="83"/>
    </location>
</feature>
<dbReference type="Proteomes" id="UP000589521">
    <property type="component" value="Unassembled WGS sequence"/>
</dbReference>
<evidence type="ECO:0000256" key="4">
    <source>
        <dbReference type="ARBA" id="ARBA00023136"/>
    </source>
</evidence>
<reference evidence="6 7" key="1">
    <citation type="submission" date="2020-07" db="EMBL/GenBank/DDBJ databases">
        <title>MOT database genomes.</title>
        <authorList>
            <person name="Joseph S."/>
            <person name="Aduse-Opoku J."/>
            <person name="Hashim A."/>
            <person name="Wade W."/>
            <person name="Curtis M."/>
        </authorList>
    </citation>
    <scope>NUCLEOTIDE SEQUENCE [LARGE SCALE GENOMIC DNA]</scope>
    <source>
        <strain evidence="6 7">STR</strain>
    </source>
</reference>
<proteinExistence type="predicted"/>
<keyword evidence="2 5" id="KW-0812">Transmembrane</keyword>